<dbReference type="AlphaFoldDB" id="A0A433SKH9"/>
<accession>A0A433SKH9</accession>
<evidence type="ECO:0008006" key="3">
    <source>
        <dbReference type="Google" id="ProtNLM"/>
    </source>
</evidence>
<dbReference type="InterPro" id="IPR009003">
    <property type="entry name" value="Peptidase_S1_PA"/>
</dbReference>
<comment type="caution">
    <text evidence="1">The sequence shown here is derived from an EMBL/GenBank/DDBJ whole genome shotgun (WGS) entry which is preliminary data.</text>
</comment>
<proteinExistence type="predicted"/>
<dbReference type="SUPFAM" id="SSF50494">
    <property type="entry name" value="Trypsin-like serine proteases"/>
    <property type="match status" value="1"/>
</dbReference>
<organism evidence="1 2">
    <name type="scientific">Elysia chlorotica</name>
    <name type="common">Eastern emerald elysia</name>
    <name type="synonym">Sea slug</name>
    <dbReference type="NCBI Taxonomy" id="188477"/>
    <lineage>
        <taxon>Eukaryota</taxon>
        <taxon>Metazoa</taxon>
        <taxon>Spiralia</taxon>
        <taxon>Lophotrochozoa</taxon>
        <taxon>Mollusca</taxon>
        <taxon>Gastropoda</taxon>
        <taxon>Heterobranchia</taxon>
        <taxon>Euthyneura</taxon>
        <taxon>Panpulmonata</taxon>
        <taxon>Sacoglossa</taxon>
        <taxon>Placobranchoidea</taxon>
        <taxon>Plakobranchidae</taxon>
        <taxon>Elysia</taxon>
    </lineage>
</organism>
<evidence type="ECO:0000313" key="2">
    <source>
        <dbReference type="Proteomes" id="UP000271974"/>
    </source>
</evidence>
<name>A0A433SKH9_ELYCH</name>
<dbReference type="Proteomes" id="UP000271974">
    <property type="component" value="Unassembled WGS sequence"/>
</dbReference>
<keyword evidence="2" id="KW-1185">Reference proteome</keyword>
<reference evidence="1 2" key="1">
    <citation type="submission" date="2019-01" db="EMBL/GenBank/DDBJ databases">
        <title>A draft genome assembly of the solar-powered sea slug Elysia chlorotica.</title>
        <authorList>
            <person name="Cai H."/>
            <person name="Li Q."/>
            <person name="Fang X."/>
            <person name="Li J."/>
            <person name="Curtis N.E."/>
            <person name="Altenburger A."/>
            <person name="Shibata T."/>
            <person name="Feng M."/>
            <person name="Maeda T."/>
            <person name="Schwartz J.A."/>
            <person name="Shigenobu S."/>
            <person name="Lundholm N."/>
            <person name="Nishiyama T."/>
            <person name="Yang H."/>
            <person name="Hasebe M."/>
            <person name="Li S."/>
            <person name="Pierce S.K."/>
            <person name="Wang J."/>
        </authorList>
    </citation>
    <scope>NUCLEOTIDE SEQUENCE [LARGE SCALE GENOMIC DNA]</scope>
    <source>
        <strain evidence="1">EC2010</strain>
        <tissue evidence="1">Whole organism of an adult</tissue>
    </source>
</reference>
<evidence type="ECO:0000313" key="1">
    <source>
        <dbReference type="EMBL" id="RUS69649.1"/>
    </source>
</evidence>
<dbReference type="OrthoDB" id="6088152at2759"/>
<protein>
    <recommendedName>
        <fullName evidence="3">Peptidase S1 domain-containing protein</fullName>
    </recommendedName>
</protein>
<dbReference type="EMBL" id="RQTK01001613">
    <property type="protein sequence ID" value="RUS69649.1"/>
    <property type="molecule type" value="Genomic_DNA"/>
</dbReference>
<gene>
    <name evidence="1" type="ORF">EGW08_022587</name>
</gene>
<sequence length="336" mass="38255">MFSNDENSTDDDEESLRTAVLARGIKGYHEAEVSFHGEADLHQSLIDCEKNPGHSGFVPASDFAAEHLPDPYRYDPDVVNFIRAQAELTVRVTSKFTSSQRPVGYAFHKFSGKKLLRVGTGFIQYVYMNEGRSTDPCPCPECKTSPNPKMDWAKAKIRTATHVVFDKEEARNTVVELFFDKNDEKDKVHYMYGETVRFGAIQGDWCDMRVVTHDLDLVERIKETWGRWRWLESKVNQKYRDSDIHRLAVVVSHPHGCNKQVSIGRWKERAVIDRCPGWENCVYTYDAPTCPGSSGAPVWLLGRMRLGGFYGRHPHSGRPLGDVKLNLSGVGWDRVK</sequence>